<feature type="region of interest" description="Disordered" evidence="1">
    <location>
        <begin position="422"/>
        <end position="445"/>
    </location>
</feature>
<feature type="region of interest" description="Disordered" evidence="1">
    <location>
        <begin position="307"/>
        <end position="341"/>
    </location>
</feature>
<dbReference type="GO" id="GO:0030907">
    <property type="term" value="C:MBF transcription complex"/>
    <property type="evidence" value="ECO:0007669"/>
    <property type="project" value="TreeGrafter"/>
</dbReference>
<feature type="compositionally biased region" description="Basic residues" evidence="1">
    <location>
        <begin position="489"/>
        <end position="499"/>
    </location>
</feature>
<feature type="region of interest" description="Disordered" evidence="1">
    <location>
        <begin position="1"/>
        <end position="59"/>
    </location>
</feature>
<feature type="domain" description="HTH APSES-type" evidence="2">
    <location>
        <begin position="110"/>
        <end position="228"/>
    </location>
</feature>
<protein>
    <recommendedName>
        <fullName evidence="2">HTH APSES-type domain-containing protein</fullName>
    </recommendedName>
</protein>
<feature type="compositionally biased region" description="Low complexity" evidence="1">
    <location>
        <begin position="463"/>
        <end position="478"/>
    </location>
</feature>
<dbReference type="GO" id="GO:0006357">
    <property type="term" value="P:regulation of transcription by RNA polymerase II"/>
    <property type="evidence" value="ECO:0007669"/>
    <property type="project" value="UniProtKB-ARBA"/>
</dbReference>
<feature type="compositionally biased region" description="Polar residues" evidence="1">
    <location>
        <begin position="15"/>
        <end position="43"/>
    </location>
</feature>
<name>A0A8J2IXI0_FUSEQ</name>
<organism evidence="3 4">
    <name type="scientific">Fusarium equiseti</name>
    <name type="common">Fusarium scirpi</name>
    <dbReference type="NCBI Taxonomy" id="61235"/>
    <lineage>
        <taxon>Eukaryota</taxon>
        <taxon>Fungi</taxon>
        <taxon>Dikarya</taxon>
        <taxon>Ascomycota</taxon>
        <taxon>Pezizomycotina</taxon>
        <taxon>Sordariomycetes</taxon>
        <taxon>Hypocreomycetidae</taxon>
        <taxon>Hypocreales</taxon>
        <taxon>Nectriaceae</taxon>
        <taxon>Fusarium</taxon>
        <taxon>Fusarium incarnatum-equiseti species complex</taxon>
    </lineage>
</organism>
<dbReference type="PROSITE" id="PS51299">
    <property type="entry name" value="HTH_APSES"/>
    <property type="match status" value="1"/>
</dbReference>
<dbReference type="InterPro" id="IPR051642">
    <property type="entry name" value="SWI6-like"/>
</dbReference>
<dbReference type="AlphaFoldDB" id="A0A8J2IXI0"/>
<feature type="region of interest" description="Disordered" evidence="1">
    <location>
        <begin position="264"/>
        <end position="292"/>
    </location>
</feature>
<dbReference type="Proteomes" id="UP000693738">
    <property type="component" value="Unassembled WGS sequence"/>
</dbReference>
<feature type="region of interest" description="Disordered" evidence="1">
    <location>
        <begin position="463"/>
        <end position="499"/>
    </location>
</feature>
<dbReference type="GO" id="GO:0033309">
    <property type="term" value="C:SBF transcription complex"/>
    <property type="evidence" value="ECO:0007669"/>
    <property type="project" value="TreeGrafter"/>
</dbReference>
<accession>A0A8J2IXI0</accession>
<dbReference type="EMBL" id="CAJSTJ010000173">
    <property type="protein sequence ID" value="CAG7565080.1"/>
    <property type="molecule type" value="Genomic_DNA"/>
</dbReference>
<proteinExistence type="predicted"/>
<dbReference type="PANTHER" id="PTHR43828:SF5">
    <property type="entry name" value="TRANSCRIPTIONAL REPRESSOR XBP1"/>
    <property type="match status" value="1"/>
</dbReference>
<sequence length="499" mass="55942">MLSLKGLLNPAPQGENASSFSQPNSSPEFRPTFNNRMPSNQPQGRVLMSSDRTGFKDPNLTKSKLRGQVRFPPYERLDEIALQEIRRHRVTPFGYIHEACLHIPYNSGKKDFFEKTGRESFEVFKYEFISLENGTEYAIMWDYNIGLVRMTPFFKCLGYGKTIPAKMLGLNPGLKEITHSITGGAIAAQGYWMPYQCAKAICATFCHPIAGALIPIFGPDFPAICIPPGTPEYARMVINRQIVIDATQEADTWRMQMSTIPPKFPSPTIFPRDDRNAQQIYPPDERRNRHRPRLFCDPSWAMEDPDRHYLSAPDSASSTGSGLPGYMVTSRPGSSWTSTNRITQEANPWVTAIPGNPLWRRESNTLPPVDRLSQEPHLLLGAIPRNPLWPKRRFEYEDSEYNYRRSVSPNMSISSAMMAATPEASPMRQRVGRGPTSAAYPAQQDATQQDAALLLLSLSHQEQVTPASNVVASPPSVSGEDSTADEGHRRSKRKRGVQP</sequence>
<comment type="caution">
    <text evidence="3">The sequence shown here is derived from an EMBL/GenBank/DDBJ whole genome shotgun (WGS) entry which is preliminary data.</text>
</comment>
<dbReference type="PANTHER" id="PTHR43828">
    <property type="entry name" value="ASPARAGINASE"/>
    <property type="match status" value="1"/>
</dbReference>
<evidence type="ECO:0000256" key="1">
    <source>
        <dbReference type="SAM" id="MobiDB-lite"/>
    </source>
</evidence>
<gene>
    <name evidence="3" type="ORF">FEQUK3_LOCUS10778</name>
</gene>
<evidence type="ECO:0000259" key="2">
    <source>
        <dbReference type="PROSITE" id="PS51299"/>
    </source>
</evidence>
<evidence type="ECO:0000313" key="4">
    <source>
        <dbReference type="Proteomes" id="UP000693738"/>
    </source>
</evidence>
<evidence type="ECO:0000313" key="3">
    <source>
        <dbReference type="EMBL" id="CAG7565080.1"/>
    </source>
</evidence>
<feature type="compositionally biased region" description="Polar residues" evidence="1">
    <location>
        <begin position="331"/>
        <end position="341"/>
    </location>
</feature>
<dbReference type="InterPro" id="IPR003163">
    <property type="entry name" value="Tscrpt_reg_HTH_APSES-type"/>
</dbReference>
<reference evidence="3" key="1">
    <citation type="submission" date="2021-05" db="EMBL/GenBank/DDBJ databases">
        <authorList>
            <person name="Khan N."/>
        </authorList>
    </citation>
    <scope>NUCLEOTIDE SEQUENCE</scope>
</reference>